<dbReference type="InterPro" id="IPR027623">
    <property type="entry name" value="AmmeMemoSam_A"/>
</dbReference>
<dbReference type="NCBIfam" id="TIGR04336">
    <property type="entry name" value="AmmeMemoSam_B"/>
    <property type="match status" value="1"/>
</dbReference>
<dbReference type="GO" id="GO:0016702">
    <property type="term" value="F:oxidoreductase activity, acting on single donors with incorporation of molecular oxygen, incorporation of two atoms of oxygen"/>
    <property type="evidence" value="ECO:0007669"/>
    <property type="project" value="UniProtKB-ARBA"/>
</dbReference>
<accession>A0A9Q9CJE5</accession>
<dbReference type="GO" id="GO:0008198">
    <property type="term" value="F:ferrous iron binding"/>
    <property type="evidence" value="ECO:0007669"/>
    <property type="project" value="InterPro"/>
</dbReference>
<evidence type="ECO:0000313" key="3">
    <source>
        <dbReference type="Proteomes" id="UP001058072"/>
    </source>
</evidence>
<organism evidence="2 3">
    <name type="scientific">Turicibacter bilis</name>
    <dbReference type="NCBI Taxonomy" id="2735723"/>
    <lineage>
        <taxon>Bacteria</taxon>
        <taxon>Bacillati</taxon>
        <taxon>Bacillota</taxon>
        <taxon>Erysipelotrichia</taxon>
        <taxon>Erysipelotrichales</taxon>
        <taxon>Turicibacteraceae</taxon>
        <taxon>Turicibacter</taxon>
    </lineage>
</organism>
<dbReference type="PANTHER" id="PTHR13016:SF0">
    <property type="entry name" value="AMME SYNDROME CANDIDATE GENE 1 PROTEIN"/>
    <property type="match status" value="1"/>
</dbReference>
<dbReference type="SUPFAM" id="SSF143447">
    <property type="entry name" value="AMMECR1-like"/>
    <property type="match status" value="1"/>
</dbReference>
<evidence type="ECO:0000259" key="1">
    <source>
        <dbReference type="PROSITE" id="PS51112"/>
    </source>
</evidence>
<proteinExistence type="predicted"/>
<dbReference type="InterPro" id="IPR023473">
    <property type="entry name" value="AMMECR1"/>
</dbReference>
<dbReference type="Pfam" id="PF02900">
    <property type="entry name" value="LigB"/>
    <property type="match status" value="1"/>
</dbReference>
<dbReference type="PROSITE" id="PS51112">
    <property type="entry name" value="AMMECR1"/>
    <property type="match status" value="1"/>
</dbReference>
<sequence>MPHPPIIVPNIGKGEELKLYQTSLACYDIAQEIATKEPETIIIVTPHGPMFSDAISISDGEDISGDFRRFQCFDIKVDVKLDMEFNEVLLKLSQDEQVPVVSVDRELLRAYGRPFELDHGTLVPLYFVNKYYQNYKLVHITYAPLSDRMLYKFGMLLQQVAQNLNRKSILIASGDLSHKLSTSGPYAYSPYGEQFDRQFLAKLSSSQPLDIFELDCEMIEEAAECGLRSTKILMGALDGKEIKGEVLAYQSPFGVGYGVVKFNEVGVGTKALKYIGRREQGMTEVLPKGSNPYVRLARKCLEDYFTQTKTMIAKEELPEIMVAHRHGVFVSLKKDGQLRGCIGTIFPTTDCVASEIIRNAIAAATEDPRFIPVRFEELKQIQISVDVLMTPTSASIEELDPKRYGVIVSKGMRKGVLLPNLEGVESVDDQLAIACQKAGINPDGDFDIEKFEVIRYKEGER</sequence>
<dbReference type="NCBIfam" id="TIGR00296">
    <property type="entry name" value="TIGR00296 family protein"/>
    <property type="match status" value="1"/>
</dbReference>
<dbReference type="Proteomes" id="UP001058072">
    <property type="component" value="Chromosome"/>
</dbReference>
<dbReference type="PANTHER" id="PTHR13016">
    <property type="entry name" value="AMMECR1 HOMOLOG"/>
    <property type="match status" value="1"/>
</dbReference>
<dbReference type="InterPro" id="IPR002733">
    <property type="entry name" value="AMMECR1_domain"/>
</dbReference>
<dbReference type="InterPro" id="IPR036071">
    <property type="entry name" value="AMMECR1_dom_sf"/>
</dbReference>
<dbReference type="NCBIfam" id="TIGR04335">
    <property type="entry name" value="AmmeMemoSam_A"/>
    <property type="match status" value="1"/>
</dbReference>
<dbReference type="SUPFAM" id="SSF53213">
    <property type="entry name" value="LigB-like"/>
    <property type="match status" value="1"/>
</dbReference>
<gene>
    <name evidence="2" type="primary">amrA</name>
    <name evidence="2" type="ORF">J0J70_01340</name>
</gene>
<dbReference type="EMBL" id="CP071250">
    <property type="protein sequence ID" value="UUF09635.1"/>
    <property type="molecule type" value="Genomic_DNA"/>
</dbReference>
<dbReference type="Gene3D" id="3.30.1490.150">
    <property type="entry name" value="Hypothetical protein ph0010, domain 2"/>
    <property type="match status" value="1"/>
</dbReference>
<dbReference type="InterPro" id="IPR004183">
    <property type="entry name" value="Xdiol_dOase_suB"/>
</dbReference>
<dbReference type="AlphaFoldDB" id="A0A9Q9CJE5"/>
<dbReference type="Gene3D" id="3.30.700.20">
    <property type="entry name" value="Hypothetical protein ph0010, domain 1"/>
    <property type="match status" value="1"/>
</dbReference>
<dbReference type="Gene3D" id="3.40.830.10">
    <property type="entry name" value="LigB-like"/>
    <property type="match status" value="1"/>
</dbReference>
<dbReference type="InterPro" id="IPR027485">
    <property type="entry name" value="AMMECR1_N"/>
</dbReference>
<protein>
    <submittedName>
        <fullName evidence="2">AmmeMemoRadiSam system protein A</fullName>
    </submittedName>
</protein>
<feature type="domain" description="AMMECR1" evidence="1">
    <location>
        <begin position="288"/>
        <end position="461"/>
    </location>
</feature>
<reference evidence="2" key="1">
    <citation type="submission" date="2021-03" db="EMBL/GenBank/DDBJ databases">
        <title>Comparative Genomics and Metabolomics in the genus Turicibacter.</title>
        <authorList>
            <person name="Maki J."/>
            <person name="Looft T."/>
        </authorList>
    </citation>
    <scope>NUCLEOTIDE SEQUENCE</scope>
    <source>
        <strain evidence="2">ISU324</strain>
    </source>
</reference>
<dbReference type="Pfam" id="PF01871">
    <property type="entry name" value="AMMECR1"/>
    <property type="match status" value="1"/>
</dbReference>
<name>A0A9Q9CJE5_9FIRM</name>
<evidence type="ECO:0000313" key="2">
    <source>
        <dbReference type="EMBL" id="UUF09635.1"/>
    </source>
</evidence>
<dbReference type="CDD" id="cd07951">
    <property type="entry name" value="ED_3B_N_AMMECR1"/>
    <property type="match status" value="1"/>
</dbReference>